<feature type="region of interest" description="Disordered" evidence="1">
    <location>
        <begin position="1"/>
        <end position="21"/>
    </location>
</feature>
<gene>
    <name evidence="2" type="ORF">SAMN02982917_3298</name>
</gene>
<dbReference type="STRING" id="286727.SAMN02982917_3298"/>
<reference evidence="2 3" key="1">
    <citation type="submission" date="2017-04" db="EMBL/GenBank/DDBJ databases">
        <authorList>
            <person name="Afonso C.L."/>
            <person name="Miller P.J."/>
            <person name="Scott M.A."/>
            <person name="Spackman E."/>
            <person name="Goraichik I."/>
            <person name="Dimitrov K.M."/>
            <person name="Suarez D.L."/>
            <person name="Swayne D.E."/>
        </authorList>
    </citation>
    <scope>NUCLEOTIDE SEQUENCE [LARGE SCALE GENOMIC DNA]</scope>
    <source>
        <strain evidence="2 3">A2P</strain>
    </source>
</reference>
<evidence type="ECO:0000313" key="3">
    <source>
        <dbReference type="Proteomes" id="UP000192936"/>
    </source>
</evidence>
<proteinExistence type="predicted"/>
<dbReference type="Proteomes" id="UP000192936">
    <property type="component" value="Unassembled WGS sequence"/>
</dbReference>
<evidence type="ECO:0000313" key="2">
    <source>
        <dbReference type="EMBL" id="SMF64302.1"/>
    </source>
</evidence>
<dbReference type="EMBL" id="FXAK01000007">
    <property type="protein sequence ID" value="SMF64302.1"/>
    <property type="molecule type" value="Genomic_DNA"/>
</dbReference>
<protein>
    <submittedName>
        <fullName evidence="2">BrnA antitoxin of type II toxin-antitoxin system</fullName>
    </submittedName>
</protein>
<dbReference type="Pfam" id="PF14384">
    <property type="entry name" value="BrnA_antitoxin"/>
    <property type="match status" value="1"/>
</dbReference>
<name>A0A1X7G5E7_9PROT</name>
<dbReference type="AlphaFoldDB" id="A0A1X7G5E7"/>
<dbReference type="InterPro" id="IPR025528">
    <property type="entry name" value="BrnA_antitoxin"/>
</dbReference>
<organism evidence="2 3">
    <name type="scientific">Azospirillum oryzae</name>
    <dbReference type="NCBI Taxonomy" id="286727"/>
    <lineage>
        <taxon>Bacteria</taxon>
        <taxon>Pseudomonadati</taxon>
        <taxon>Pseudomonadota</taxon>
        <taxon>Alphaproteobacteria</taxon>
        <taxon>Rhodospirillales</taxon>
        <taxon>Azospirillaceae</taxon>
        <taxon>Azospirillum</taxon>
    </lineage>
</organism>
<accession>A0A1X7G5E7</accession>
<dbReference type="OrthoDB" id="361944at2"/>
<evidence type="ECO:0000256" key="1">
    <source>
        <dbReference type="SAM" id="MobiDB-lite"/>
    </source>
</evidence>
<sequence length="102" mass="11144">MTGSKRALGSDSVKSNLAKVDEHVIQSEEYDEIPEITDEMFARGTVMDGGKPARRGRPPAEAPKEAIKLRLDADVLKHFRDTGPGWQTRINAALRQAAGLSN</sequence>